<name>A0A1H0THT5_HALAD</name>
<dbReference type="AlphaFoldDB" id="A0A1H0THT5"/>
<evidence type="ECO:0000313" key="2">
    <source>
        <dbReference type="Proteomes" id="UP000198860"/>
    </source>
</evidence>
<sequence length="167" mass="19963">MKQRWWFYGLVTLQLLFLLLMSASYYAMDSWGQTITLKTTPVDPRDPFYGDFVRLDYAIEQIPEEKWMIEEPLNRGEKVFLLLEENDEEIYELVEASTLWPETESNQVVLSSKYQWSDPSLQQYQVDIGLGRYYIEENTGTFWERREEREVDIVLAPWKQKKIASLK</sequence>
<dbReference type="InterPro" id="IPR025833">
    <property type="entry name" value="GDYXXLXY"/>
</dbReference>
<reference evidence="2" key="1">
    <citation type="submission" date="2016-10" db="EMBL/GenBank/DDBJ databases">
        <authorList>
            <person name="Varghese N."/>
            <person name="Submissions S."/>
        </authorList>
    </citation>
    <scope>NUCLEOTIDE SEQUENCE [LARGE SCALE GENOMIC DNA]</scope>
    <source>
        <strain evidence="2">CGMCC 1.3703</strain>
    </source>
</reference>
<dbReference type="RefSeq" id="WP_089654247.1">
    <property type="nucleotide sequence ID" value="NZ_FNIZ01000021.1"/>
</dbReference>
<dbReference type="Pfam" id="PF14345">
    <property type="entry name" value="GDYXXLXY"/>
    <property type="match status" value="1"/>
</dbReference>
<dbReference type="EMBL" id="FNIZ01000021">
    <property type="protein sequence ID" value="SDP53405.1"/>
    <property type="molecule type" value="Genomic_DNA"/>
</dbReference>
<dbReference type="OrthoDB" id="4868247at2"/>
<gene>
    <name evidence="1" type="ORF">SAMN05421677_12152</name>
</gene>
<proteinExistence type="predicted"/>
<keyword evidence="2" id="KW-1185">Reference proteome</keyword>
<accession>A0A1H0THT5</accession>
<organism evidence="1 2">
    <name type="scientific">Halobacillus aidingensis</name>
    <dbReference type="NCBI Taxonomy" id="240303"/>
    <lineage>
        <taxon>Bacteria</taxon>
        <taxon>Bacillati</taxon>
        <taxon>Bacillota</taxon>
        <taxon>Bacilli</taxon>
        <taxon>Bacillales</taxon>
        <taxon>Bacillaceae</taxon>
        <taxon>Halobacillus</taxon>
    </lineage>
</organism>
<evidence type="ECO:0000313" key="1">
    <source>
        <dbReference type="EMBL" id="SDP53405.1"/>
    </source>
</evidence>
<protein>
    <submittedName>
        <fullName evidence="1">Uncharacterized membrane-anchored protein</fullName>
    </submittedName>
</protein>
<dbReference type="Proteomes" id="UP000198860">
    <property type="component" value="Unassembled WGS sequence"/>
</dbReference>
<dbReference type="STRING" id="240303.SAMN05421677_12152"/>